<evidence type="ECO:0000256" key="8">
    <source>
        <dbReference type="ARBA" id="ARBA00023065"/>
    </source>
</evidence>
<keyword evidence="13" id="KW-1185">Reference proteome</keyword>
<dbReference type="NCBIfam" id="TIGR00773">
    <property type="entry name" value="NhaA"/>
    <property type="match status" value="1"/>
</dbReference>
<evidence type="ECO:0000256" key="9">
    <source>
        <dbReference type="ARBA" id="ARBA00023136"/>
    </source>
</evidence>
<dbReference type="GO" id="GO:0015385">
    <property type="term" value="F:sodium:proton antiporter activity"/>
    <property type="evidence" value="ECO:0007669"/>
    <property type="project" value="UniProtKB-UniRule"/>
</dbReference>
<keyword evidence="9 11" id="KW-0472">Membrane</keyword>
<feature type="transmembrane region" description="Helical" evidence="11">
    <location>
        <begin position="37"/>
        <end position="55"/>
    </location>
</feature>
<evidence type="ECO:0000256" key="5">
    <source>
        <dbReference type="ARBA" id="ARBA00022692"/>
    </source>
</evidence>
<evidence type="ECO:0000256" key="6">
    <source>
        <dbReference type="ARBA" id="ARBA00022989"/>
    </source>
</evidence>
<keyword evidence="8 11" id="KW-0406">Ion transport</keyword>
<feature type="transmembrane region" description="Helical" evidence="11">
    <location>
        <begin position="75"/>
        <end position="96"/>
    </location>
</feature>
<name>A0AAQ2C912_9MICO</name>
<feature type="transmembrane region" description="Helical" evidence="11">
    <location>
        <begin position="255"/>
        <end position="271"/>
    </location>
</feature>
<proteinExistence type="inferred from homology"/>
<comment type="caution">
    <text evidence="12">The sequence shown here is derived from an EMBL/GenBank/DDBJ whole genome shotgun (WGS) entry which is preliminary data.</text>
</comment>
<dbReference type="RefSeq" id="WP_134450800.1">
    <property type="nucleotide sequence ID" value="NZ_SOFY01000003.1"/>
</dbReference>
<evidence type="ECO:0000256" key="4">
    <source>
        <dbReference type="ARBA" id="ARBA00022475"/>
    </source>
</evidence>
<comment type="subcellular location">
    <subcellularLocation>
        <location evidence="1">Cell inner membrane</location>
        <topology evidence="1">Multi-pass membrane protein</topology>
    </subcellularLocation>
    <subcellularLocation>
        <location evidence="11">Cell membrane</location>
        <topology evidence="11">Multi-pass membrane protein</topology>
    </subcellularLocation>
</comment>
<feature type="transmembrane region" description="Helical" evidence="11">
    <location>
        <begin position="363"/>
        <end position="390"/>
    </location>
</feature>
<sequence length="452" mass="47217">MTSPHPPAGPGETRAWIFRRSSYPEYQRVASILRKETVGGALLLLATVLALILANTPAADGYYALRDFEIGYEPWHLNLSLGAWAADGLLAVFFFLAGLELKREFVAGDLRTFSRAVVPVTAAVGGVIVPALIFVAINANSGAETLRGWAIPTATDIAFAVAVLAVIGSRLPSALRIFLLTLAVVDDLLAIGIIAFFYSADIQPLPLLLAVVPLGVFAFLAHRYSVFFGSTPWGAAVILLPLGLATWALVHGSGIHATVAGVLLGFAVPVVRSRRGGGPGAGPGLAENLEHRIRPVSAGFAVPVFAFFSAGVTIGGVAGLGAALADPVALGIVAALVLGKPIGIMLATWVVTKTTRASLDPDLAWVDVLGVAMLGGVGFTVSLLIAELAFGQGSPHDDHAKVAILTGSLLAALLATVVLRVRNRHYRIIDEKERLDADDDGIPDVFTPEQDS</sequence>
<evidence type="ECO:0000256" key="10">
    <source>
        <dbReference type="ARBA" id="ARBA00023201"/>
    </source>
</evidence>
<keyword evidence="10 11" id="KW-0739">Sodium transport</keyword>
<evidence type="ECO:0000256" key="2">
    <source>
        <dbReference type="ARBA" id="ARBA00022448"/>
    </source>
</evidence>
<dbReference type="Proteomes" id="UP000297403">
    <property type="component" value="Unassembled WGS sequence"/>
</dbReference>
<feature type="transmembrane region" description="Helical" evidence="11">
    <location>
        <begin position="328"/>
        <end position="351"/>
    </location>
</feature>
<dbReference type="Gene3D" id="1.20.1530.10">
    <property type="entry name" value="Na+/H+ antiporter like domain"/>
    <property type="match status" value="1"/>
</dbReference>
<feature type="transmembrane region" description="Helical" evidence="11">
    <location>
        <begin position="300"/>
        <end position="322"/>
    </location>
</feature>
<dbReference type="PANTHER" id="PTHR30341">
    <property type="entry name" value="SODIUM ION/PROTON ANTIPORTER NHAA-RELATED"/>
    <property type="match status" value="1"/>
</dbReference>
<dbReference type="GO" id="GO:0005886">
    <property type="term" value="C:plasma membrane"/>
    <property type="evidence" value="ECO:0007669"/>
    <property type="project" value="UniProtKB-SubCell"/>
</dbReference>
<feature type="transmembrane region" description="Helical" evidence="11">
    <location>
        <begin position="116"/>
        <end position="137"/>
    </location>
</feature>
<keyword evidence="5 11" id="KW-0812">Transmembrane</keyword>
<dbReference type="GO" id="GO:0006885">
    <property type="term" value="P:regulation of pH"/>
    <property type="evidence" value="ECO:0007669"/>
    <property type="project" value="UniProtKB-UniRule"/>
</dbReference>
<keyword evidence="6 11" id="KW-1133">Transmembrane helix</keyword>
<dbReference type="InterPro" id="IPR004670">
    <property type="entry name" value="NhaA"/>
</dbReference>
<evidence type="ECO:0000313" key="13">
    <source>
        <dbReference type="Proteomes" id="UP000297403"/>
    </source>
</evidence>
<keyword evidence="4 11" id="KW-1003">Cell membrane</keyword>
<evidence type="ECO:0000256" key="11">
    <source>
        <dbReference type="HAMAP-Rule" id="MF_01844"/>
    </source>
</evidence>
<accession>A0AAQ2C912</accession>
<comment type="function">
    <text evidence="11">Na(+)/H(+) antiporter that extrudes sodium in exchange for external protons.</text>
</comment>
<feature type="transmembrane region" description="Helical" evidence="11">
    <location>
        <begin position="204"/>
        <end position="221"/>
    </location>
</feature>
<dbReference type="PANTHER" id="PTHR30341:SF0">
    <property type="entry name" value="NA(+)_H(+) ANTIPORTER NHAA"/>
    <property type="match status" value="1"/>
</dbReference>
<dbReference type="Pfam" id="PF06965">
    <property type="entry name" value="Na_H_antiport_1"/>
    <property type="match status" value="1"/>
</dbReference>
<organism evidence="12 13">
    <name type="scientific">Cryobacterium shii</name>
    <dbReference type="NCBI Taxonomy" id="1259235"/>
    <lineage>
        <taxon>Bacteria</taxon>
        <taxon>Bacillati</taxon>
        <taxon>Actinomycetota</taxon>
        <taxon>Actinomycetes</taxon>
        <taxon>Micrococcales</taxon>
        <taxon>Microbacteriaceae</taxon>
        <taxon>Cryobacterium</taxon>
    </lineage>
</organism>
<evidence type="ECO:0000313" key="12">
    <source>
        <dbReference type="EMBL" id="TFC53139.1"/>
    </source>
</evidence>
<protein>
    <recommendedName>
        <fullName evidence="11">Na(+)/H(+) antiporter NhaA</fullName>
    </recommendedName>
    <alternativeName>
        <fullName evidence="11">Sodium/proton antiporter NhaA</fullName>
    </alternativeName>
</protein>
<gene>
    <name evidence="11 12" type="primary">nhaA</name>
    <name evidence="12" type="ORF">E3O49_00300</name>
</gene>
<evidence type="ECO:0000256" key="7">
    <source>
        <dbReference type="ARBA" id="ARBA00023053"/>
    </source>
</evidence>
<evidence type="ECO:0000256" key="3">
    <source>
        <dbReference type="ARBA" id="ARBA00022449"/>
    </source>
</evidence>
<evidence type="ECO:0000256" key="1">
    <source>
        <dbReference type="ARBA" id="ARBA00004429"/>
    </source>
</evidence>
<keyword evidence="3 11" id="KW-0050">Antiport</keyword>
<feature type="transmembrane region" description="Helical" evidence="11">
    <location>
        <begin position="402"/>
        <end position="421"/>
    </location>
</feature>
<dbReference type="AlphaFoldDB" id="A0AAQ2C912"/>
<keyword evidence="7 11" id="KW-0915">Sodium</keyword>
<feature type="transmembrane region" description="Helical" evidence="11">
    <location>
        <begin position="149"/>
        <end position="167"/>
    </location>
</feature>
<feature type="transmembrane region" description="Helical" evidence="11">
    <location>
        <begin position="233"/>
        <end position="249"/>
    </location>
</feature>
<keyword evidence="2 11" id="KW-0813">Transport</keyword>
<dbReference type="HAMAP" id="MF_01844">
    <property type="entry name" value="NhaA"/>
    <property type="match status" value="1"/>
</dbReference>
<comment type="catalytic activity">
    <reaction evidence="11">
        <text>Na(+)(in) + 2 H(+)(out) = Na(+)(out) + 2 H(+)(in)</text>
        <dbReference type="Rhea" id="RHEA:29251"/>
        <dbReference type="ChEBI" id="CHEBI:15378"/>
        <dbReference type="ChEBI" id="CHEBI:29101"/>
    </reaction>
</comment>
<feature type="transmembrane region" description="Helical" evidence="11">
    <location>
        <begin position="174"/>
        <end position="198"/>
    </location>
</feature>
<dbReference type="InterPro" id="IPR023171">
    <property type="entry name" value="Na/H_antiporter_dom_sf"/>
</dbReference>
<dbReference type="EMBL" id="SOFY01000003">
    <property type="protein sequence ID" value="TFC53139.1"/>
    <property type="molecule type" value="Genomic_DNA"/>
</dbReference>
<reference evidence="12 13" key="1">
    <citation type="submission" date="2019-03" db="EMBL/GenBank/DDBJ databases">
        <title>Genomics of glacier-inhabiting Cryobacterium strains.</title>
        <authorList>
            <person name="Liu Q."/>
            <person name="Xin Y.-H."/>
        </authorList>
    </citation>
    <scope>NUCLEOTIDE SEQUENCE [LARGE SCALE GENOMIC DNA]</scope>
    <source>
        <strain evidence="13">TMT1-22</strain>
    </source>
</reference>
<comment type="similarity">
    <text evidence="11">Belongs to the NhaA Na(+)/H(+) (TC 2.A.33) antiporter family.</text>
</comment>